<dbReference type="EMBL" id="ML179704">
    <property type="protein sequence ID" value="THU82847.1"/>
    <property type="molecule type" value="Genomic_DNA"/>
</dbReference>
<evidence type="ECO:0000313" key="4">
    <source>
        <dbReference type="Proteomes" id="UP000297245"/>
    </source>
</evidence>
<gene>
    <name evidence="3" type="ORF">K435DRAFT_797587</name>
    <name evidence="2" type="ORF">K435DRAFT_932475</name>
</gene>
<evidence type="ECO:0000313" key="2">
    <source>
        <dbReference type="EMBL" id="THU82847.1"/>
    </source>
</evidence>
<proteinExistence type="predicted"/>
<evidence type="ECO:0000313" key="3">
    <source>
        <dbReference type="EMBL" id="THU96168.1"/>
    </source>
</evidence>
<keyword evidence="4" id="KW-1185">Reference proteome</keyword>
<organism evidence="2 4">
    <name type="scientific">Dendrothele bispora (strain CBS 962.96)</name>
    <dbReference type="NCBI Taxonomy" id="1314807"/>
    <lineage>
        <taxon>Eukaryota</taxon>
        <taxon>Fungi</taxon>
        <taxon>Dikarya</taxon>
        <taxon>Basidiomycota</taxon>
        <taxon>Agaricomycotina</taxon>
        <taxon>Agaricomycetes</taxon>
        <taxon>Agaricomycetidae</taxon>
        <taxon>Agaricales</taxon>
        <taxon>Agaricales incertae sedis</taxon>
        <taxon>Dendrothele</taxon>
    </lineage>
</organism>
<feature type="region of interest" description="Disordered" evidence="1">
    <location>
        <begin position="71"/>
        <end position="119"/>
    </location>
</feature>
<protein>
    <submittedName>
        <fullName evidence="2">Uncharacterized protein</fullName>
    </submittedName>
</protein>
<sequence>MGQSIIQMDGKVAPAFHLPGCIEADHKMYPSFCMNRQYQDREEHCADLWLGTPQRWIKIIRSHIVAGGLNVDNKTEGDVESQEAGDLRDNLSTPKSAGALREKEEEEEEEEKEEERNVDWYRAYPSNQYSL</sequence>
<accession>A0A4S8L2Z8</accession>
<feature type="compositionally biased region" description="Acidic residues" evidence="1">
    <location>
        <begin position="104"/>
        <end position="113"/>
    </location>
</feature>
<name>A0A4S8L2Z8_DENBC</name>
<dbReference type="Proteomes" id="UP000297245">
    <property type="component" value="Unassembled WGS sequence"/>
</dbReference>
<dbReference type="EMBL" id="ML179183">
    <property type="protein sequence ID" value="THU96168.1"/>
    <property type="molecule type" value="Genomic_DNA"/>
</dbReference>
<dbReference type="AlphaFoldDB" id="A0A4S8L2Z8"/>
<reference evidence="2 4" key="1">
    <citation type="journal article" date="2019" name="Nat. Ecol. Evol.">
        <title>Megaphylogeny resolves global patterns of mushroom evolution.</title>
        <authorList>
            <person name="Varga T."/>
            <person name="Krizsan K."/>
            <person name="Foldi C."/>
            <person name="Dima B."/>
            <person name="Sanchez-Garcia M."/>
            <person name="Sanchez-Ramirez S."/>
            <person name="Szollosi G.J."/>
            <person name="Szarkandi J.G."/>
            <person name="Papp V."/>
            <person name="Albert L."/>
            <person name="Andreopoulos W."/>
            <person name="Angelini C."/>
            <person name="Antonin V."/>
            <person name="Barry K.W."/>
            <person name="Bougher N.L."/>
            <person name="Buchanan P."/>
            <person name="Buyck B."/>
            <person name="Bense V."/>
            <person name="Catcheside P."/>
            <person name="Chovatia M."/>
            <person name="Cooper J."/>
            <person name="Damon W."/>
            <person name="Desjardin D."/>
            <person name="Finy P."/>
            <person name="Geml J."/>
            <person name="Haridas S."/>
            <person name="Hughes K."/>
            <person name="Justo A."/>
            <person name="Karasinski D."/>
            <person name="Kautmanova I."/>
            <person name="Kiss B."/>
            <person name="Kocsube S."/>
            <person name="Kotiranta H."/>
            <person name="LaButti K.M."/>
            <person name="Lechner B.E."/>
            <person name="Liimatainen K."/>
            <person name="Lipzen A."/>
            <person name="Lukacs Z."/>
            <person name="Mihaltcheva S."/>
            <person name="Morgado L.N."/>
            <person name="Niskanen T."/>
            <person name="Noordeloos M.E."/>
            <person name="Ohm R.A."/>
            <person name="Ortiz-Santana B."/>
            <person name="Ovrebo C."/>
            <person name="Racz N."/>
            <person name="Riley R."/>
            <person name="Savchenko A."/>
            <person name="Shiryaev A."/>
            <person name="Soop K."/>
            <person name="Spirin V."/>
            <person name="Szebenyi C."/>
            <person name="Tomsovsky M."/>
            <person name="Tulloss R.E."/>
            <person name="Uehling J."/>
            <person name="Grigoriev I.V."/>
            <person name="Vagvolgyi C."/>
            <person name="Papp T."/>
            <person name="Martin F.M."/>
            <person name="Miettinen O."/>
            <person name="Hibbett D.S."/>
            <person name="Nagy L.G."/>
        </authorList>
    </citation>
    <scope>NUCLEOTIDE SEQUENCE [LARGE SCALE GENOMIC DNA]</scope>
    <source>
        <strain evidence="2 4">CBS 962.96</strain>
    </source>
</reference>
<evidence type="ECO:0000256" key="1">
    <source>
        <dbReference type="SAM" id="MobiDB-lite"/>
    </source>
</evidence>